<evidence type="ECO:0000313" key="3">
    <source>
        <dbReference type="Proteomes" id="UP000198415"/>
    </source>
</evidence>
<dbReference type="Proteomes" id="UP000198415">
    <property type="component" value="Unassembled WGS sequence"/>
</dbReference>
<reference evidence="2 3" key="1">
    <citation type="submission" date="2017-06" db="EMBL/GenBank/DDBJ databases">
        <authorList>
            <person name="Kim H.J."/>
            <person name="Triplett B.A."/>
        </authorList>
    </citation>
    <scope>NUCLEOTIDE SEQUENCE [LARGE SCALE GENOMIC DNA]</scope>
    <source>
        <strain evidence="2 3">DSM 43151</strain>
    </source>
</reference>
<name>A0A238V131_9ACTN</name>
<gene>
    <name evidence="2" type="ORF">SAMN06264365_101456</name>
</gene>
<organism evidence="2 3">
    <name type="scientific">Actinoplanes regularis</name>
    <dbReference type="NCBI Taxonomy" id="52697"/>
    <lineage>
        <taxon>Bacteria</taxon>
        <taxon>Bacillati</taxon>
        <taxon>Actinomycetota</taxon>
        <taxon>Actinomycetes</taxon>
        <taxon>Micromonosporales</taxon>
        <taxon>Micromonosporaceae</taxon>
        <taxon>Actinoplanes</taxon>
    </lineage>
</organism>
<dbReference type="EMBL" id="FZNR01000001">
    <property type="protein sequence ID" value="SNR27764.1"/>
    <property type="molecule type" value="Genomic_DNA"/>
</dbReference>
<keyword evidence="3" id="KW-1185">Reference proteome</keyword>
<feature type="region of interest" description="Disordered" evidence="1">
    <location>
        <begin position="38"/>
        <end position="63"/>
    </location>
</feature>
<evidence type="ECO:0000256" key="1">
    <source>
        <dbReference type="SAM" id="MobiDB-lite"/>
    </source>
</evidence>
<accession>A0A238V131</accession>
<proteinExistence type="predicted"/>
<sequence>MLRHVVPTDLYNYDENAAPEGLGRTGRRSGRRFCQAGREAAGRDRRPFATSDDLPSPGGMTWHRSTARVSRLPRSASSPGCGVSVPITVCCRFASGCSVSVSLTAALRPRPAGAVSVPIAVWCRFASGCSVNVSLTAHRAVRPRPAVASASRLPCGAASPSGCSVNVPLAARCNLQAVYGRPGLATASQQGLATVWAKTWSLRRHLAAVRPLWNVAGAGRRVVMRRAACAKPRRGTVRGGSAVSRRR</sequence>
<evidence type="ECO:0000313" key="2">
    <source>
        <dbReference type="EMBL" id="SNR27764.1"/>
    </source>
</evidence>
<dbReference type="AlphaFoldDB" id="A0A238V131"/>
<protein>
    <submittedName>
        <fullName evidence="2">Uncharacterized protein</fullName>
    </submittedName>
</protein>